<keyword evidence="2" id="KW-1185">Reference proteome</keyword>
<proteinExistence type="predicted"/>
<protein>
    <recommendedName>
        <fullName evidence="3">Lipoprotein</fullName>
    </recommendedName>
</protein>
<gene>
    <name evidence="1" type="ORF">PSU93_02005</name>
</gene>
<evidence type="ECO:0000313" key="1">
    <source>
        <dbReference type="EMBL" id="MDI1229906.1"/>
    </source>
</evidence>
<evidence type="ECO:0000313" key="2">
    <source>
        <dbReference type="Proteomes" id="UP001160519"/>
    </source>
</evidence>
<comment type="caution">
    <text evidence="1">The sequence shown here is derived from an EMBL/GenBank/DDBJ whole genome shotgun (WGS) entry which is preliminary data.</text>
</comment>
<accession>A0AA43Q570</accession>
<organism evidence="1 2">
    <name type="scientific">Candidatus Methylobacter titanis</name>
    <dbReference type="NCBI Taxonomy" id="3053457"/>
    <lineage>
        <taxon>Bacteria</taxon>
        <taxon>Pseudomonadati</taxon>
        <taxon>Pseudomonadota</taxon>
        <taxon>Gammaproteobacteria</taxon>
        <taxon>Methylococcales</taxon>
        <taxon>Methylococcaceae</taxon>
        <taxon>Methylobacter</taxon>
    </lineage>
</organism>
<reference evidence="1" key="1">
    <citation type="submission" date="2023-01" db="EMBL/GenBank/DDBJ databases">
        <title>Biogeochemical cycle of methane in antarctic sediments.</title>
        <authorList>
            <person name="Roldan D.M."/>
            <person name="Menes R.J."/>
        </authorList>
    </citation>
    <scope>NUCLEOTIDE SEQUENCE [LARGE SCALE GENOMIC DNA]</scope>
    <source>
        <strain evidence="1">K-2018 MAG008</strain>
    </source>
</reference>
<dbReference type="EMBL" id="JAQSDF010000003">
    <property type="protein sequence ID" value="MDI1229906.1"/>
    <property type="molecule type" value="Genomic_DNA"/>
</dbReference>
<dbReference type="PROSITE" id="PS51257">
    <property type="entry name" value="PROKAR_LIPOPROTEIN"/>
    <property type="match status" value="1"/>
</dbReference>
<name>A0AA43Q570_9GAMM</name>
<sequence>MKRNALVLITIFIGLLGCVSNPEKPYTQASGIEINRDECIKKVRSSNSPFYLGKQCSLELSELIQLFLPLESGVALSWEVAADVNTPINWKTIGRSSGCDGTSESLSAPERCGEIFVTEKGLIDHTVLEKTVQPGIWTILLFGSNAGVNKVELNVEADITLDHLLDNLKQSNLKLNLIAKNDPWYGATMKENLYDLKVSGKQDAWLKEDMSCGVSGEHCTFTLTIFHNKDEAIKTLQYQNHDMKFGQ</sequence>
<evidence type="ECO:0008006" key="3">
    <source>
        <dbReference type="Google" id="ProtNLM"/>
    </source>
</evidence>
<dbReference type="AlphaFoldDB" id="A0AA43Q570"/>
<dbReference type="Proteomes" id="UP001160519">
    <property type="component" value="Unassembled WGS sequence"/>
</dbReference>